<dbReference type="Gene3D" id="2.60.120.230">
    <property type="match status" value="2"/>
</dbReference>
<dbReference type="InterPro" id="IPR014784">
    <property type="entry name" value="Cu2_ascorb_mOase-like_C"/>
</dbReference>
<name>A0ABV8JXI6_9FLAO</name>
<dbReference type="Pfam" id="PF09113">
    <property type="entry name" value="N-glycanase_C"/>
    <property type="match status" value="1"/>
</dbReference>
<evidence type="ECO:0000259" key="2">
    <source>
        <dbReference type="Pfam" id="PF09113"/>
    </source>
</evidence>
<evidence type="ECO:0000256" key="1">
    <source>
        <dbReference type="ARBA" id="ARBA00023157"/>
    </source>
</evidence>
<keyword evidence="4" id="KW-1185">Reference proteome</keyword>
<dbReference type="RefSeq" id="WP_192461990.1">
    <property type="nucleotide sequence ID" value="NZ_JACYFJ010000002.1"/>
</dbReference>
<gene>
    <name evidence="3" type="ORF">ACFOUT_15510</name>
</gene>
<evidence type="ECO:0000313" key="4">
    <source>
        <dbReference type="Proteomes" id="UP001595814"/>
    </source>
</evidence>
<sequence length="645" mass="74429">MKLKHHFLLAVITTLLFNCQSTKKERVTKNVISHENVTIICDPSQGNNLFSSWGVFPKQQESIRRIFMEVTLGHPDSIDIAHWDYMDPIRINRVGGLKGDTLNLEIGKMLTPYGSNFKKDWDWRWQIDVTDFSSILRDSVEITYNHTGYEGANVGWKLKIDFKFEMGDPVAQPLGFHKLYDDGFSYGNPEKPITESLSPKQIKMKEGADFARIRVLHTGHGMDKPKGCSEFCSRWREILVDGKTIDHRDMWKECGDNNLYPQGGTWIFDRAYWCPGDLQAPDIIDFPITKPTHTLDFEMEPYVAEENIQAYESISAMVFEYKKPSKSNDVSLEQILVPNDAPELNRLNPSVIEPKIIIKNLGSENLKEVQIKYGTEGFEEKTFLWKGNLAFYEEAYITLPGIIDFKFGENIFNVALEKPNGKSDEWINDNRKSTNFNSPKEMPQNVVVTYQTNNNPEENTVRIINTDNKIIYEKLPSKAKKDTVYRDTLKLNNGSYRMSLEDSEHNGLEFWFMPKQGFGYLQISDLEGRVLHRFESDCGVGEQLDFIIKNNPTIDTNVEQSLVKLYPRRIRETTQLLVQLEAESNGEIHILKDGDIQEKIPFSNIKEKTFEIDLSSYEDGRYVIELFVNGDSKLKQRISKQNNRN</sequence>
<feature type="domain" description="Peptide-N-glycosidase F C-terminal" evidence="2">
    <location>
        <begin position="198"/>
        <end position="315"/>
    </location>
</feature>
<dbReference type="InterPro" id="IPR015197">
    <property type="entry name" value="PngaseF_C"/>
</dbReference>
<organism evidence="3 4">
    <name type="scientific">Euzebyella saccharophila</name>
    <dbReference type="NCBI Taxonomy" id="679664"/>
    <lineage>
        <taxon>Bacteria</taxon>
        <taxon>Pseudomonadati</taxon>
        <taxon>Bacteroidota</taxon>
        <taxon>Flavobacteriia</taxon>
        <taxon>Flavobacteriales</taxon>
        <taxon>Flavobacteriaceae</taxon>
        <taxon>Euzebyella</taxon>
    </lineage>
</organism>
<protein>
    <submittedName>
        <fullName evidence="3">Peptide-N-glycosidase F-related protein</fullName>
    </submittedName>
</protein>
<reference evidence="4" key="1">
    <citation type="journal article" date="2019" name="Int. J. Syst. Evol. Microbiol.">
        <title>The Global Catalogue of Microorganisms (GCM) 10K type strain sequencing project: providing services to taxonomists for standard genome sequencing and annotation.</title>
        <authorList>
            <consortium name="The Broad Institute Genomics Platform"/>
            <consortium name="The Broad Institute Genome Sequencing Center for Infectious Disease"/>
            <person name="Wu L."/>
            <person name="Ma J."/>
        </authorList>
    </citation>
    <scope>NUCLEOTIDE SEQUENCE [LARGE SCALE GENOMIC DNA]</scope>
    <source>
        <strain evidence="4">CECT 7477</strain>
    </source>
</reference>
<keyword evidence="1" id="KW-1015">Disulfide bond</keyword>
<accession>A0ABV8JXI6</accession>
<comment type="caution">
    <text evidence="3">The sequence shown here is derived from an EMBL/GenBank/DDBJ whole genome shotgun (WGS) entry which is preliminary data.</text>
</comment>
<dbReference type="Proteomes" id="UP001595814">
    <property type="component" value="Unassembled WGS sequence"/>
</dbReference>
<dbReference type="InterPro" id="IPR008977">
    <property type="entry name" value="PHM/PNGase_F_dom_sf"/>
</dbReference>
<dbReference type="SUPFAM" id="SSF49742">
    <property type="entry name" value="PHM/PNGase F"/>
    <property type="match status" value="1"/>
</dbReference>
<dbReference type="EMBL" id="JBHSAW010000010">
    <property type="protein sequence ID" value="MFC4097298.1"/>
    <property type="molecule type" value="Genomic_DNA"/>
</dbReference>
<proteinExistence type="predicted"/>
<evidence type="ECO:0000313" key="3">
    <source>
        <dbReference type="EMBL" id="MFC4097298.1"/>
    </source>
</evidence>